<dbReference type="AlphaFoldDB" id="A0A3D8I728"/>
<sequence>MDKNYWRDYYASHRFNAQASLFATFVMEHYLTKGHRLLELGCGNGRDSMYFARHGVEVVAIDQVQEEIAYLNTYASSYEASSLDYTPPQFVAGDFTHLEDLHIPKEYNCIYSRFTLHSIDKKSQDKVLQDSLSLCAQEGILAIEVRGEKNALYGKGEAILDESGAFIYDNHYRRFLNFEDTLNFIENLRYRPACDNAQGGGVYNAPTYCFKILSADEDRGFAPFGKDDDYFIRIFAKKVRTNS</sequence>
<dbReference type="PANTHER" id="PTHR43464">
    <property type="entry name" value="METHYLTRANSFERASE"/>
    <property type="match status" value="1"/>
</dbReference>
<name>A0A3D8I728_9HELI</name>
<organism evidence="4 5">
    <name type="scientific">Helicobacter marmotae</name>
    <dbReference type="NCBI Taxonomy" id="152490"/>
    <lineage>
        <taxon>Bacteria</taxon>
        <taxon>Pseudomonadati</taxon>
        <taxon>Campylobacterota</taxon>
        <taxon>Epsilonproteobacteria</taxon>
        <taxon>Campylobacterales</taxon>
        <taxon>Helicobacteraceae</taxon>
        <taxon>Helicobacter</taxon>
    </lineage>
</organism>
<keyword evidence="2 4" id="KW-0808">Transferase</keyword>
<dbReference type="Pfam" id="PF13489">
    <property type="entry name" value="Methyltransf_23"/>
    <property type="match status" value="1"/>
</dbReference>
<dbReference type="GO" id="GO:0008168">
    <property type="term" value="F:methyltransferase activity"/>
    <property type="evidence" value="ECO:0007669"/>
    <property type="project" value="UniProtKB-KW"/>
</dbReference>
<dbReference type="GO" id="GO:0032259">
    <property type="term" value="P:methylation"/>
    <property type="evidence" value="ECO:0007669"/>
    <property type="project" value="UniProtKB-KW"/>
</dbReference>
<gene>
    <name evidence="4" type="ORF">CQA63_02210</name>
</gene>
<proteinExistence type="predicted"/>
<dbReference type="InterPro" id="IPR029063">
    <property type="entry name" value="SAM-dependent_MTases_sf"/>
</dbReference>
<comment type="caution">
    <text evidence="4">The sequence shown here is derived from an EMBL/GenBank/DDBJ whole genome shotgun (WGS) entry which is preliminary data.</text>
</comment>
<evidence type="ECO:0000313" key="4">
    <source>
        <dbReference type="EMBL" id="RDU60795.1"/>
    </source>
</evidence>
<evidence type="ECO:0000256" key="2">
    <source>
        <dbReference type="ARBA" id="ARBA00022679"/>
    </source>
</evidence>
<dbReference type="SUPFAM" id="SSF53335">
    <property type="entry name" value="S-adenosyl-L-methionine-dependent methyltransferases"/>
    <property type="match status" value="1"/>
</dbReference>
<keyword evidence="1 4" id="KW-0489">Methyltransferase</keyword>
<evidence type="ECO:0000256" key="3">
    <source>
        <dbReference type="ARBA" id="ARBA00022691"/>
    </source>
</evidence>
<keyword evidence="5" id="KW-1185">Reference proteome</keyword>
<dbReference type="EMBL" id="NXLR01000002">
    <property type="protein sequence ID" value="RDU60795.1"/>
    <property type="molecule type" value="Genomic_DNA"/>
</dbReference>
<dbReference type="RefSeq" id="WP_104700648.1">
    <property type="nucleotide sequence ID" value="NZ_FZPP01000045.1"/>
</dbReference>
<dbReference type="Gene3D" id="3.40.50.150">
    <property type="entry name" value="Vaccinia Virus protein VP39"/>
    <property type="match status" value="1"/>
</dbReference>
<protein>
    <submittedName>
        <fullName evidence="4">Class I SAM-dependent methyltransferase</fullName>
    </submittedName>
</protein>
<dbReference type="Proteomes" id="UP000256599">
    <property type="component" value="Unassembled WGS sequence"/>
</dbReference>
<dbReference type="OrthoDB" id="9804312at2"/>
<reference evidence="4 5" key="1">
    <citation type="submission" date="2018-04" db="EMBL/GenBank/DDBJ databases">
        <title>Novel Campyloabacter and Helicobacter Species and Strains.</title>
        <authorList>
            <person name="Mannion A.J."/>
            <person name="Shen Z."/>
            <person name="Fox J.G."/>
        </authorList>
    </citation>
    <scope>NUCLEOTIDE SEQUENCE [LARGE SCALE GENOMIC DNA]</scope>
    <source>
        <strain evidence="4 5">MIT 98-6070</strain>
    </source>
</reference>
<evidence type="ECO:0000256" key="1">
    <source>
        <dbReference type="ARBA" id="ARBA00022603"/>
    </source>
</evidence>
<evidence type="ECO:0000313" key="5">
    <source>
        <dbReference type="Proteomes" id="UP000256599"/>
    </source>
</evidence>
<keyword evidence="3" id="KW-0949">S-adenosyl-L-methionine</keyword>
<accession>A0A3D8I728</accession>
<dbReference type="PANTHER" id="PTHR43464:SF19">
    <property type="entry name" value="UBIQUINONE BIOSYNTHESIS O-METHYLTRANSFERASE, MITOCHONDRIAL"/>
    <property type="match status" value="1"/>
</dbReference>
<dbReference type="CDD" id="cd02440">
    <property type="entry name" value="AdoMet_MTases"/>
    <property type="match status" value="1"/>
</dbReference>